<proteinExistence type="predicted"/>
<reference evidence="2" key="1">
    <citation type="journal article" date="2014" name="Int. J. Syst. Evol. Microbiol.">
        <title>Complete genome sequence of Corynebacterium casei LMG S-19264T (=DSM 44701T), isolated from a smear-ripened cheese.</title>
        <authorList>
            <consortium name="US DOE Joint Genome Institute (JGI-PGF)"/>
            <person name="Walter F."/>
            <person name="Albersmeier A."/>
            <person name="Kalinowski J."/>
            <person name="Ruckert C."/>
        </authorList>
    </citation>
    <scope>NUCLEOTIDE SEQUENCE</scope>
    <source>
        <strain evidence="2">JCM 12289</strain>
    </source>
</reference>
<evidence type="ECO:0000313" key="2">
    <source>
        <dbReference type="EMBL" id="GAA0474779.1"/>
    </source>
</evidence>
<sequence length="87" mass="9804">MYIGHGLVSASACVRWETLAVRHSQAKKPGKGSESEHESLVEVAKWDLRRDSEQRCRRITPGRFSAGNPETTESDSTENDDTLKYRP</sequence>
<organism evidence="2 3">
    <name type="scientific">Halococcus dombrowskii</name>
    <dbReference type="NCBI Taxonomy" id="179637"/>
    <lineage>
        <taxon>Archaea</taxon>
        <taxon>Methanobacteriati</taxon>
        <taxon>Methanobacteriota</taxon>
        <taxon>Stenosarchaea group</taxon>
        <taxon>Halobacteria</taxon>
        <taxon>Halobacteriales</taxon>
        <taxon>Halococcaceae</taxon>
        <taxon>Halococcus</taxon>
    </lineage>
</organism>
<gene>
    <name evidence="2" type="ORF">GCM10008985_34060</name>
</gene>
<evidence type="ECO:0000313" key="3">
    <source>
        <dbReference type="Proteomes" id="UP001500962"/>
    </source>
</evidence>
<dbReference type="AlphaFoldDB" id="A0AAV3SLI4"/>
<dbReference type="EMBL" id="BAAADN010000077">
    <property type="protein sequence ID" value="GAA0474779.1"/>
    <property type="molecule type" value="Genomic_DNA"/>
</dbReference>
<dbReference type="Proteomes" id="UP001500962">
    <property type="component" value="Unassembled WGS sequence"/>
</dbReference>
<protein>
    <submittedName>
        <fullName evidence="2">Uncharacterized protein</fullName>
    </submittedName>
</protein>
<name>A0AAV3SLI4_HALDO</name>
<comment type="caution">
    <text evidence="2">The sequence shown here is derived from an EMBL/GenBank/DDBJ whole genome shotgun (WGS) entry which is preliminary data.</text>
</comment>
<feature type="region of interest" description="Disordered" evidence="1">
    <location>
        <begin position="57"/>
        <end position="87"/>
    </location>
</feature>
<reference evidence="2" key="2">
    <citation type="submission" date="2023-12" db="EMBL/GenBank/DDBJ databases">
        <authorList>
            <person name="Sun Q."/>
            <person name="Inoue M."/>
        </authorList>
    </citation>
    <scope>NUCLEOTIDE SEQUENCE</scope>
    <source>
        <strain evidence="2">JCM 12289</strain>
    </source>
</reference>
<accession>A0AAV3SLI4</accession>
<evidence type="ECO:0000256" key="1">
    <source>
        <dbReference type="SAM" id="MobiDB-lite"/>
    </source>
</evidence>